<evidence type="ECO:0000256" key="1">
    <source>
        <dbReference type="SAM" id="MobiDB-lite"/>
    </source>
</evidence>
<proteinExistence type="predicted"/>
<keyword evidence="3" id="KW-1185">Reference proteome</keyword>
<dbReference type="RefSeq" id="WP_149325617.1">
    <property type="nucleotide sequence ID" value="NZ_CP043504.1"/>
</dbReference>
<feature type="region of interest" description="Disordered" evidence="1">
    <location>
        <begin position="1"/>
        <end position="27"/>
    </location>
</feature>
<evidence type="ECO:0000313" key="3">
    <source>
        <dbReference type="Proteomes" id="UP000322159"/>
    </source>
</evidence>
<reference evidence="2 3" key="1">
    <citation type="submission" date="2019-09" db="EMBL/GenBank/DDBJ databases">
        <title>Genome sequencing of strain KACC 19322.</title>
        <authorList>
            <person name="Heo J."/>
            <person name="Kim S.-J."/>
            <person name="Kim J.-S."/>
            <person name="Hong S.-B."/>
            <person name="Kwon S.-W."/>
        </authorList>
    </citation>
    <scope>NUCLEOTIDE SEQUENCE [LARGE SCALE GENOMIC DNA]</scope>
    <source>
        <strain evidence="2 3">KACC 19322</strain>
    </source>
</reference>
<accession>A0A5C1Y966</accession>
<sequence length="316" mass="32135">MVATAIGYPRPHRHASHRREHPHHPHHVRGGLVAGGAVASALLLAAGIHAPSTTSPVAELRARFVSSVPGSAAELDGAVASLRGELASAELALEGSEARVLDEAVRTRLEALISRGTAALRAGQLAAVLGAAPDGGVGRALEAQLRSAEELAHATSAVDRAVDAWEAEQARIAAEREAAQRAAEAAAAAAAHPARARTGAPAPAGRYVEGIWTSGGQAEIDACRGSVNIAGIAGYLGGAFYAAEHWSCGGRAWAGIGTGAQVEFPGYGVYQVAGQVGGLVLGADASMLPAGYDGYYQTCIDGSSSNMHVWLLTRVA</sequence>
<dbReference type="EMBL" id="CP043504">
    <property type="protein sequence ID" value="QEO10200.1"/>
    <property type="molecule type" value="Genomic_DNA"/>
</dbReference>
<evidence type="ECO:0000313" key="2">
    <source>
        <dbReference type="EMBL" id="QEO10200.1"/>
    </source>
</evidence>
<feature type="compositionally biased region" description="Basic residues" evidence="1">
    <location>
        <begin position="10"/>
        <end position="27"/>
    </location>
</feature>
<dbReference type="KEGG" id="lyk:FLP23_09370"/>
<protein>
    <submittedName>
        <fullName evidence="2">Uncharacterized protein</fullName>
    </submittedName>
</protein>
<gene>
    <name evidence="2" type="ORF">FLP23_09370</name>
</gene>
<dbReference type="AlphaFoldDB" id="A0A5C1Y966"/>
<organism evidence="2 3">
    <name type="scientific">Protaetiibacter larvae</name>
    <dbReference type="NCBI Taxonomy" id="2592654"/>
    <lineage>
        <taxon>Bacteria</taxon>
        <taxon>Bacillati</taxon>
        <taxon>Actinomycetota</taxon>
        <taxon>Actinomycetes</taxon>
        <taxon>Micrococcales</taxon>
        <taxon>Microbacteriaceae</taxon>
        <taxon>Protaetiibacter</taxon>
    </lineage>
</organism>
<dbReference type="OrthoDB" id="5110209at2"/>
<name>A0A5C1Y966_9MICO</name>
<dbReference type="Proteomes" id="UP000322159">
    <property type="component" value="Chromosome"/>
</dbReference>